<reference evidence="1" key="1">
    <citation type="submission" date="2020-05" db="EMBL/GenBank/DDBJ databases">
        <title>Large-scale comparative analyses of tick genomes elucidate their genetic diversity and vector capacities.</title>
        <authorList>
            <person name="Jia N."/>
            <person name="Wang J."/>
            <person name="Shi W."/>
            <person name="Du L."/>
            <person name="Sun Y."/>
            <person name="Zhan W."/>
            <person name="Jiang J."/>
            <person name="Wang Q."/>
            <person name="Zhang B."/>
            <person name="Ji P."/>
            <person name="Sakyi L.B."/>
            <person name="Cui X."/>
            <person name="Yuan T."/>
            <person name="Jiang B."/>
            <person name="Yang W."/>
            <person name="Lam T.T.-Y."/>
            <person name="Chang Q."/>
            <person name="Ding S."/>
            <person name="Wang X."/>
            <person name="Zhu J."/>
            <person name="Ruan X."/>
            <person name="Zhao L."/>
            <person name="Wei J."/>
            <person name="Que T."/>
            <person name="Du C."/>
            <person name="Cheng J."/>
            <person name="Dai P."/>
            <person name="Han X."/>
            <person name="Huang E."/>
            <person name="Gao Y."/>
            <person name="Liu J."/>
            <person name="Shao H."/>
            <person name="Ye R."/>
            <person name="Li L."/>
            <person name="Wei W."/>
            <person name="Wang X."/>
            <person name="Wang C."/>
            <person name="Yang T."/>
            <person name="Huo Q."/>
            <person name="Li W."/>
            <person name="Guo W."/>
            <person name="Chen H."/>
            <person name="Zhou L."/>
            <person name="Ni X."/>
            <person name="Tian J."/>
            <person name="Zhou Y."/>
            <person name="Sheng Y."/>
            <person name="Liu T."/>
            <person name="Pan Y."/>
            <person name="Xia L."/>
            <person name="Li J."/>
            <person name="Zhao F."/>
            <person name="Cao W."/>
        </authorList>
    </citation>
    <scope>NUCLEOTIDE SEQUENCE</scope>
    <source>
        <strain evidence="1">Dsil-2018</strain>
    </source>
</reference>
<dbReference type="Proteomes" id="UP000821865">
    <property type="component" value="Chromosome 9"/>
</dbReference>
<dbReference type="EMBL" id="CM023478">
    <property type="protein sequence ID" value="KAH7934373.1"/>
    <property type="molecule type" value="Genomic_DNA"/>
</dbReference>
<proteinExistence type="predicted"/>
<name>A0ACB8C694_DERSI</name>
<protein>
    <submittedName>
        <fullName evidence="1">Uncharacterized protein</fullName>
    </submittedName>
</protein>
<sequence length="532" mass="60132">MDFVADMMRFLLMFVFPAVEREISNPDDWSDVVAMKAAREILRRVSYPDEDTRRSLYASWLRVVASTRWQQLFDHLMLECVASTPSPSAPWKPLFASIYRVEDVIYLPLRGVIEPVLNPDKIPTLFAHKLEDVEPLPSSPGFVDFLADLIRKSRSSRAALNEAGLIIGFYSLALAVVAAKPVREVQDFFRTRMKMALAAAVPTSFDGDVLVPNGRFLTELARKTYSPEGEVKPYIVFLVLGQYAYHVNAAEAQPSADVRFLEEGFLTPAKFGHLDIIHLLYVVQEKTALSAKVLNRILRDSHSQEVDLSSQRVREFLADADEPMQRTRPWCRTASVCFFLDLNLCDHVDYAMRLTAFVAPDPNDLLWKRPEFADVPAGRMKDARLWARNFKRALRKGKYGREDLPYGYRCLLSAFDCRPRVGMISSALLHVYHPPNVPWEMTLSTTRTVTDCAPSPLWSSWQTRLLIALLCYGPRRRTSPAVRIGARPDSSDKYHSYHGLPCSLIGVVLLAGETLVIALHPYGGNVAVQQLL</sequence>
<comment type="caution">
    <text evidence="1">The sequence shown here is derived from an EMBL/GenBank/DDBJ whole genome shotgun (WGS) entry which is preliminary data.</text>
</comment>
<evidence type="ECO:0000313" key="1">
    <source>
        <dbReference type="EMBL" id="KAH7934373.1"/>
    </source>
</evidence>
<accession>A0ACB8C694</accession>
<keyword evidence="2" id="KW-1185">Reference proteome</keyword>
<gene>
    <name evidence="1" type="ORF">HPB49_025200</name>
</gene>
<organism evidence="1 2">
    <name type="scientific">Dermacentor silvarum</name>
    <name type="common">Tick</name>
    <dbReference type="NCBI Taxonomy" id="543639"/>
    <lineage>
        <taxon>Eukaryota</taxon>
        <taxon>Metazoa</taxon>
        <taxon>Ecdysozoa</taxon>
        <taxon>Arthropoda</taxon>
        <taxon>Chelicerata</taxon>
        <taxon>Arachnida</taxon>
        <taxon>Acari</taxon>
        <taxon>Parasitiformes</taxon>
        <taxon>Ixodida</taxon>
        <taxon>Ixodoidea</taxon>
        <taxon>Ixodidae</taxon>
        <taxon>Rhipicephalinae</taxon>
        <taxon>Dermacentor</taxon>
    </lineage>
</organism>
<evidence type="ECO:0000313" key="2">
    <source>
        <dbReference type="Proteomes" id="UP000821865"/>
    </source>
</evidence>